<dbReference type="CDD" id="cd04730">
    <property type="entry name" value="NPD_like"/>
    <property type="match status" value="1"/>
</dbReference>
<keyword evidence="3" id="KW-0560">Oxidoreductase</keyword>
<dbReference type="Proteomes" id="UP001338125">
    <property type="component" value="Unassembled WGS sequence"/>
</dbReference>
<evidence type="ECO:0000256" key="1">
    <source>
        <dbReference type="ARBA" id="ARBA00022630"/>
    </source>
</evidence>
<dbReference type="SUPFAM" id="SSF51412">
    <property type="entry name" value="Inosine monophosphate dehydrogenase (IMPDH)"/>
    <property type="match status" value="1"/>
</dbReference>
<reference evidence="4 5" key="1">
    <citation type="submission" date="2024-01" db="EMBL/GenBank/DDBJ databases">
        <title>Complete genome of Cladobotryum mycophilum ATHUM6906.</title>
        <authorList>
            <person name="Christinaki A.C."/>
            <person name="Myridakis A.I."/>
            <person name="Kouvelis V.N."/>
        </authorList>
    </citation>
    <scope>NUCLEOTIDE SEQUENCE [LARGE SCALE GENOMIC DNA]</scope>
    <source>
        <strain evidence="4 5">ATHUM6906</strain>
    </source>
</reference>
<dbReference type="PANTHER" id="PTHR32332">
    <property type="entry name" value="2-NITROPROPANE DIOXYGENASE"/>
    <property type="match status" value="1"/>
</dbReference>
<protein>
    <submittedName>
        <fullName evidence="4">Nitronate monooxygenase</fullName>
    </submittedName>
</protein>
<name>A0ABR0SVP7_9HYPO</name>
<keyword evidence="2" id="KW-0288">FMN</keyword>
<evidence type="ECO:0000313" key="5">
    <source>
        <dbReference type="Proteomes" id="UP001338125"/>
    </source>
</evidence>
<evidence type="ECO:0000313" key="4">
    <source>
        <dbReference type="EMBL" id="KAK5996223.1"/>
    </source>
</evidence>
<dbReference type="PANTHER" id="PTHR32332:SF34">
    <property type="entry name" value="2-NITROPROPANE DIOXYGENASE FAMILY, PUTATIVE-RELATED"/>
    <property type="match status" value="1"/>
</dbReference>
<dbReference type="EMBL" id="JAVFKD010000004">
    <property type="protein sequence ID" value="KAK5996223.1"/>
    <property type="molecule type" value="Genomic_DNA"/>
</dbReference>
<keyword evidence="5" id="KW-1185">Reference proteome</keyword>
<evidence type="ECO:0000256" key="2">
    <source>
        <dbReference type="ARBA" id="ARBA00022643"/>
    </source>
</evidence>
<dbReference type="InterPro" id="IPR013785">
    <property type="entry name" value="Aldolase_TIM"/>
</dbReference>
<accession>A0ABR0SVP7</accession>
<comment type="caution">
    <text evidence="4">The sequence shown here is derived from an EMBL/GenBank/DDBJ whole genome shotgun (WGS) entry which is preliminary data.</text>
</comment>
<dbReference type="InterPro" id="IPR004136">
    <property type="entry name" value="NMO"/>
</dbReference>
<organism evidence="4 5">
    <name type="scientific">Cladobotryum mycophilum</name>
    <dbReference type="NCBI Taxonomy" id="491253"/>
    <lineage>
        <taxon>Eukaryota</taxon>
        <taxon>Fungi</taxon>
        <taxon>Dikarya</taxon>
        <taxon>Ascomycota</taxon>
        <taxon>Pezizomycotina</taxon>
        <taxon>Sordariomycetes</taxon>
        <taxon>Hypocreomycetidae</taxon>
        <taxon>Hypocreales</taxon>
        <taxon>Hypocreaceae</taxon>
        <taxon>Cladobotryum</taxon>
    </lineage>
</organism>
<dbReference type="Pfam" id="PF03060">
    <property type="entry name" value="NMO"/>
    <property type="match status" value="1"/>
</dbReference>
<sequence length="359" mass="38055">MSALKTTTRDLRKRLASAYPWVKAPFIVAAPMRVMAGPKLAVAVSSAGGLGFIGPGLRSEDVLPDLEQVQELIKSSKLASISSTGVLPIGVGFQTWNGDLKVAASAVQQHRPCAVWLFAPRNGQTELNEWTTSLRNASPETQIWIQVGTLDEATDAARSTTPPDVLVIQGAEAGGHGRAQDGTGTITLFPEVADSVNEFPIPLIAAGGIIDGRGIASALGLGAAGVAMGTRMLAATETRISKGYQDEVIRASDGGKSTLRTQLYNHLRGTFGWPEQFSPRTVVNRSWIDHRAGVPFDELKKLHDEAAKTGDAGWGPDGRLATYVGAGVGLVRSVDGAETIIESVREEARQIIQSLVEEI</sequence>
<evidence type="ECO:0000256" key="3">
    <source>
        <dbReference type="ARBA" id="ARBA00023002"/>
    </source>
</evidence>
<dbReference type="Gene3D" id="3.20.20.70">
    <property type="entry name" value="Aldolase class I"/>
    <property type="match status" value="1"/>
</dbReference>
<dbReference type="GO" id="GO:0004497">
    <property type="term" value="F:monooxygenase activity"/>
    <property type="evidence" value="ECO:0007669"/>
    <property type="project" value="UniProtKB-KW"/>
</dbReference>
<gene>
    <name evidence="4" type="ORF">PT974_04654</name>
</gene>
<proteinExistence type="predicted"/>
<keyword evidence="1" id="KW-0285">Flavoprotein</keyword>
<keyword evidence="4" id="KW-0503">Monooxygenase</keyword>